<evidence type="ECO:0000256" key="2">
    <source>
        <dbReference type="ARBA" id="ARBA00022676"/>
    </source>
</evidence>
<comment type="subcellular location">
    <subcellularLocation>
        <location evidence="1">Membrane</location>
        <topology evidence="1">Single-pass type II membrane protein</topology>
    </subcellularLocation>
</comment>
<evidence type="ECO:0000313" key="7">
    <source>
        <dbReference type="Proteomes" id="UP000027138"/>
    </source>
</evidence>
<protein>
    <submittedName>
        <fullName evidence="6">Uncharacterized protein</fullName>
    </submittedName>
</protein>
<keyword evidence="2" id="KW-0328">Glycosyltransferase</keyword>
<accession>A0A067LLC7</accession>
<evidence type="ECO:0000256" key="5">
    <source>
        <dbReference type="ARBA" id="ARBA00023180"/>
    </source>
</evidence>
<dbReference type="Proteomes" id="UP000027138">
    <property type="component" value="Unassembled WGS sequence"/>
</dbReference>
<keyword evidence="7" id="KW-1185">Reference proteome</keyword>
<gene>
    <name evidence="6" type="ORF">JCGZ_15024</name>
</gene>
<reference evidence="6 7" key="1">
    <citation type="journal article" date="2014" name="PLoS ONE">
        <title>Global Analysis of Gene Expression Profiles in Physic Nut (Jatropha curcas L.) Seedlings Exposed to Salt Stress.</title>
        <authorList>
            <person name="Zhang L."/>
            <person name="Zhang C."/>
            <person name="Wu P."/>
            <person name="Chen Y."/>
            <person name="Li M."/>
            <person name="Jiang H."/>
            <person name="Wu G."/>
        </authorList>
    </citation>
    <scope>NUCLEOTIDE SEQUENCE [LARGE SCALE GENOMIC DNA]</scope>
    <source>
        <strain evidence="7">cv. GZQX0401</strain>
        <tissue evidence="6">Young leaves</tissue>
    </source>
</reference>
<keyword evidence="4" id="KW-0472">Membrane</keyword>
<dbReference type="EMBL" id="KK914233">
    <property type="protein sequence ID" value="KDP45159.1"/>
    <property type="molecule type" value="Genomic_DNA"/>
</dbReference>
<dbReference type="GO" id="GO:0016020">
    <property type="term" value="C:membrane"/>
    <property type="evidence" value="ECO:0007669"/>
    <property type="project" value="UniProtKB-SubCell"/>
</dbReference>
<evidence type="ECO:0000256" key="4">
    <source>
        <dbReference type="ARBA" id="ARBA00023136"/>
    </source>
</evidence>
<dbReference type="AlphaFoldDB" id="A0A067LLC7"/>
<sequence>MITYLSHEFSSVSRDLNFIDHTSDLGWKESQRSLPIVVDPGIFLARRSQIFHATNKPPTPDAFKVFTGKFFLLLRVPHGLSLADFSSEFCILGWNNLPQTLLMYLKNVMLSEEGYVQSLICNAPEYKNTTVNSDLRCVVWDNRPKMEPHSLNVSDYDQMVELLLQDSSRGMILYLTWLKSPF</sequence>
<dbReference type="Pfam" id="PF02485">
    <property type="entry name" value="Branch"/>
    <property type="match status" value="1"/>
</dbReference>
<dbReference type="GO" id="GO:0015020">
    <property type="term" value="F:glucuronosyltransferase activity"/>
    <property type="evidence" value="ECO:0007669"/>
    <property type="project" value="InterPro"/>
</dbReference>
<dbReference type="OrthoDB" id="2019572at2759"/>
<dbReference type="PANTHER" id="PTHR45719">
    <property type="entry name" value="GLYCOSYLTRANSFERASE"/>
    <property type="match status" value="1"/>
</dbReference>
<dbReference type="InterPro" id="IPR003406">
    <property type="entry name" value="Glyco_trans_14"/>
</dbReference>
<dbReference type="STRING" id="180498.A0A067LLC7"/>
<dbReference type="InterPro" id="IPR044610">
    <property type="entry name" value="GLCAT14A/B/C"/>
</dbReference>
<name>A0A067LLC7_JATCU</name>
<proteinExistence type="predicted"/>
<dbReference type="PANTHER" id="PTHR45719:SF14">
    <property type="entry name" value="BETA-GLUCURONOSYLTRANSFERASE GLCAT14A"/>
    <property type="match status" value="1"/>
</dbReference>
<evidence type="ECO:0000313" key="6">
    <source>
        <dbReference type="EMBL" id="KDP45159.1"/>
    </source>
</evidence>
<evidence type="ECO:0000256" key="3">
    <source>
        <dbReference type="ARBA" id="ARBA00022679"/>
    </source>
</evidence>
<organism evidence="6 7">
    <name type="scientific">Jatropha curcas</name>
    <name type="common">Barbados nut</name>
    <dbReference type="NCBI Taxonomy" id="180498"/>
    <lineage>
        <taxon>Eukaryota</taxon>
        <taxon>Viridiplantae</taxon>
        <taxon>Streptophyta</taxon>
        <taxon>Embryophyta</taxon>
        <taxon>Tracheophyta</taxon>
        <taxon>Spermatophyta</taxon>
        <taxon>Magnoliopsida</taxon>
        <taxon>eudicotyledons</taxon>
        <taxon>Gunneridae</taxon>
        <taxon>Pentapetalae</taxon>
        <taxon>rosids</taxon>
        <taxon>fabids</taxon>
        <taxon>Malpighiales</taxon>
        <taxon>Euphorbiaceae</taxon>
        <taxon>Crotonoideae</taxon>
        <taxon>Jatropheae</taxon>
        <taxon>Jatropha</taxon>
    </lineage>
</organism>
<keyword evidence="5" id="KW-0325">Glycoprotein</keyword>
<keyword evidence="3" id="KW-0808">Transferase</keyword>
<evidence type="ECO:0000256" key="1">
    <source>
        <dbReference type="ARBA" id="ARBA00004606"/>
    </source>
</evidence>